<dbReference type="GO" id="GO:0019432">
    <property type="term" value="P:triglyceride biosynthetic process"/>
    <property type="evidence" value="ECO:0007669"/>
    <property type="project" value="UniProtKB-UniPathway"/>
</dbReference>
<comment type="similarity">
    <text evidence="8">In the N-terminal section; belongs to the long-chain O-acyltransferase family.</text>
</comment>
<dbReference type="UniPathway" id="UPA00282"/>
<dbReference type="EMBL" id="QPKB01000003">
    <property type="protein sequence ID" value="RWR81336.1"/>
    <property type="molecule type" value="Genomic_DNA"/>
</dbReference>
<feature type="domain" description="O-acyltransferase WSD1-like N-terminal" evidence="12">
    <location>
        <begin position="127"/>
        <end position="270"/>
    </location>
</feature>
<comment type="subcellular location">
    <subcellularLocation>
        <location evidence="1">Cell membrane</location>
        <topology evidence="1">Single-pass membrane protein</topology>
    </subcellularLocation>
    <subcellularLocation>
        <location evidence="2">Endoplasmic reticulum membrane</location>
    </subcellularLocation>
</comment>
<keyword evidence="6" id="KW-0256">Endoplasmic reticulum</keyword>
<comment type="caution">
    <text evidence="14">The sequence shown here is derived from an EMBL/GenBank/DDBJ whole genome shotgun (WGS) entry which is preliminary data.</text>
</comment>
<accession>A0A443NS73</accession>
<feature type="domain" description="O-acyltransferase WSD1 C-terminal" evidence="13">
    <location>
        <begin position="326"/>
        <end position="470"/>
    </location>
</feature>
<evidence type="ECO:0000256" key="9">
    <source>
        <dbReference type="ARBA" id="ARBA00047604"/>
    </source>
</evidence>
<comment type="catalytic activity">
    <reaction evidence="9">
        <text>a long chain fatty alcohol + a fatty acyl-CoA = a long-chain alcohol wax ester + CoA</text>
        <dbReference type="Rhea" id="RHEA:38443"/>
        <dbReference type="ChEBI" id="CHEBI:17135"/>
        <dbReference type="ChEBI" id="CHEBI:57287"/>
        <dbReference type="ChEBI" id="CHEBI:77636"/>
        <dbReference type="ChEBI" id="CHEBI:235323"/>
        <dbReference type="EC" id="2.3.1.75"/>
    </reaction>
</comment>
<dbReference type="PANTHER" id="PTHR31650">
    <property type="entry name" value="O-ACYLTRANSFERASE (WSD1-LIKE) FAMILY PROTEIN"/>
    <property type="match status" value="1"/>
</dbReference>
<evidence type="ECO:0000256" key="8">
    <source>
        <dbReference type="ARBA" id="ARBA00024360"/>
    </source>
</evidence>
<dbReference type="GO" id="GO:0005886">
    <property type="term" value="C:plasma membrane"/>
    <property type="evidence" value="ECO:0007669"/>
    <property type="project" value="UniProtKB-SubCell"/>
</dbReference>
<comment type="pathway">
    <text evidence="4">Lipid metabolism.</text>
</comment>
<reference evidence="14 15" key="1">
    <citation type="journal article" date="2019" name="Nat. Plants">
        <title>Stout camphor tree genome fills gaps in understanding of flowering plant genome evolution.</title>
        <authorList>
            <person name="Chaw S.M."/>
            <person name="Liu Y.C."/>
            <person name="Wu Y.W."/>
            <person name="Wang H.Y."/>
            <person name="Lin C.I."/>
            <person name="Wu C.S."/>
            <person name="Ke H.M."/>
            <person name="Chang L.Y."/>
            <person name="Hsu C.Y."/>
            <person name="Yang H.T."/>
            <person name="Sudianto E."/>
            <person name="Hsu M.H."/>
            <person name="Wu K.P."/>
            <person name="Wang L.N."/>
            <person name="Leebens-Mack J.H."/>
            <person name="Tsai I.J."/>
        </authorList>
    </citation>
    <scope>NUCLEOTIDE SEQUENCE [LARGE SCALE GENOMIC DNA]</scope>
    <source>
        <strain evidence="15">cv. Chaw 1501</strain>
        <tissue evidence="14">Young leaves</tissue>
    </source>
</reference>
<keyword evidence="5 14" id="KW-0808">Transferase</keyword>
<gene>
    <name evidence="14" type="ORF">CKAN_01001600</name>
</gene>
<evidence type="ECO:0000256" key="6">
    <source>
        <dbReference type="ARBA" id="ARBA00022824"/>
    </source>
</evidence>
<dbReference type="Proteomes" id="UP000283530">
    <property type="component" value="Unassembled WGS sequence"/>
</dbReference>
<dbReference type="STRING" id="337451.A0A443NS73"/>
<dbReference type="Pfam" id="PF03007">
    <property type="entry name" value="WS_DGAT_cat"/>
    <property type="match status" value="1"/>
</dbReference>
<feature type="compositionally biased region" description="Basic and acidic residues" evidence="11">
    <location>
        <begin position="1"/>
        <end position="14"/>
    </location>
</feature>
<dbReference type="GO" id="GO:0004144">
    <property type="term" value="F:diacylglycerol O-acyltransferase activity"/>
    <property type="evidence" value="ECO:0007669"/>
    <property type="project" value="UniProtKB-EC"/>
</dbReference>
<dbReference type="PANTHER" id="PTHR31650:SF41">
    <property type="entry name" value="O-ACYLTRANSFERASE WSD1-LIKE ISOFORM X1"/>
    <property type="match status" value="1"/>
</dbReference>
<keyword evidence="15" id="KW-1185">Reference proteome</keyword>
<name>A0A443NS73_9MAGN</name>
<feature type="region of interest" description="Disordered" evidence="11">
    <location>
        <begin position="1"/>
        <end position="25"/>
    </location>
</feature>
<dbReference type="InterPro" id="IPR004255">
    <property type="entry name" value="O-acyltransferase_WSD1_N"/>
</dbReference>
<comment type="pathway">
    <text evidence="3">Glycerolipid metabolism; triacylglycerol biosynthesis.</text>
</comment>
<dbReference type="InterPro" id="IPR009721">
    <property type="entry name" value="O-acyltransferase_WSD1_C"/>
</dbReference>
<evidence type="ECO:0000256" key="4">
    <source>
        <dbReference type="ARBA" id="ARBA00005189"/>
    </source>
</evidence>
<organism evidence="14 15">
    <name type="scientific">Cinnamomum micranthum f. kanehirae</name>
    <dbReference type="NCBI Taxonomy" id="337451"/>
    <lineage>
        <taxon>Eukaryota</taxon>
        <taxon>Viridiplantae</taxon>
        <taxon>Streptophyta</taxon>
        <taxon>Embryophyta</taxon>
        <taxon>Tracheophyta</taxon>
        <taxon>Spermatophyta</taxon>
        <taxon>Magnoliopsida</taxon>
        <taxon>Magnoliidae</taxon>
        <taxon>Laurales</taxon>
        <taxon>Lauraceae</taxon>
        <taxon>Cinnamomum</taxon>
    </lineage>
</organism>
<dbReference type="Pfam" id="PF06974">
    <property type="entry name" value="WS_DGAT_C"/>
    <property type="match status" value="1"/>
</dbReference>
<dbReference type="AlphaFoldDB" id="A0A443NS73"/>
<sequence>MVVQENTERRKAEAMDGDEEEPVTPAGRFFLQPDVEAIINCVIGLKLPIDIESTKAETCKTLLNHPRFCSILVKDKRGVECWRRTHVDIDQHMIFPSQFQGDDGNEERVDEEDDGESVNRYLAELAVSSPLDLKKPPWEIHVLKSQRCCVLRLHHALGDGTSLMSLFLASCRRVDEPDLLPTLPTGKSTNTSRARPGLAEKVWEWTAVVCLTVVYVVEFVLRSLWVRDGKTAISGGAGVEMWPRKVATAKFDLQDMKLVKKAVNGTINDVLFGIISYGLAKYLKLRSSRELEGLLRITGLALVNTRQLPGLQDPSNMMKKGSKSRWGNQMGYIVLPIYLGKVEDPLKYLRRAKAMLDRKKLSLEARFSYWMGSLVMSLLGPKLATILNYRVMANTTFTISNLMGPQEEIMFAGNPIAYLRTTSTSLPHALTMHMVSYKGKADMQILVAKDIIPDPHILAKCFQDALHEMKDLVTNMVHEGSAT</sequence>
<dbReference type="GO" id="GO:0047196">
    <property type="term" value="F:long-chain-alcohol O-fatty-acyltransferase activity"/>
    <property type="evidence" value="ECO:0007669"/>
    <property type="project" value="UniProtKB-EC"/>
</dbReference>
<dbReference type="OrthoDB" id="619536at2759"/>
<evidence type="ECO:0000256" key="10">
    <source>
        <dbReference type="ARBA" id="ARBA00048109"/>
    </source>
</evidence>
<evidence type="ECO:0000313" key="14">
    <source>
        <dbReference type="EMBL" id="RWR81336.1"/>
    </source>
</evidence>
<dbReference type="InterPro" id="IPR045034">
    <property type="entry name" value="O-acyltransferase_WSD1-like"/>
</dbReference>
<keyword evidence="7 14" id="KW-0012">Acyltransferase</keyword>
<comment type="catalytic activity">
    <reaction evidence="10">
        <text>an acyl-CoA + a 1,2-diacyl-sn-glycerol = a triacyl-sn-glycerol + CoA</text>
        <dbReference type="Rhea" id="RHEA:10868"/>
        <dbReference type="ChEBI" id="CHEBI:17815"/>
        <dbReference type="ChEBI" id="CHEBI:57287"/>
        <dbReference type="ChEBI" id="CHEBI:58342"/>
        <dbReference type="ChEBI" id="CHEBI:64615"/>
        <dbReference type="EC" id="2.3.1.20"/>
    </reaction>
</comment>
<evidence type="ECO:0000256" key="5">
    <source>
        <dbReference type="ARBA" id="ARBA00022679"/>
    </source>
</evidence>
<proteinExistence type="inferred from homology"/>
<evidence type="ECO:0000256" key="1">
    <source>
        <dbReference type="ARBA" id="ARBA00004162"/>
    </source>
</evidence>
<evidence type="ECO:0000256" key="3">
    <source>
        <dbReference type="ARBA" id="ARBA00004771"/>
    </source>
</evidence>
<dbReference type="GO" id="GO:0005789">
    <property type="term" value="C:endoplasmic reticulum membrane"/>
    <property type="evidence" value="ECO:0007669"/>
    <property type="project" value="UniProtKB-SubCell"/>
</dbReference>
<evidence type="ECO:0000256" key="2">
    <source>
        <dbReference type="ARBA" id="ARBA00004586"/>
    </source>
</evidence>
<protein>
    <submittedName>
        <fullName evidence="14">O-acyltransferase WSD1-like protein isoform X1</fullName>
    </submittedName>
</protein>
<evidence type="ECO:0000256" key="7">
    <source>
        <dbReference type="ARBA" id="ARBA00023315"/>
    </source>
</evidence>
<evidence type="ECO:0000256" key="11">
    <source>
        <dbReference type="SAM" id="MobiDB-lite"/>
    </source>
</evidence>
<evidence type="ECO:0000259" key="13">
    <source>
        <dbReference type="Pfam" id="PF06974"/>
    </source>
</evidence>
<evidence type="ECO:0000259" key="12">
    <source>
        <dbReference type="Pfam" id="PF03007"/>
    </source>
</evidence>
<evidence type="ECO:0000313" key="15">
    <source>
        <dbReference type="Proteomes" id="UP000283530"/>
    </source>
</evidence>